<dbReference type="InterPro" id="IPR017937">
    <property type="entry name" value="Thioredoxin_CS"/>
</dbReference>
<keyword evidence="5" id="KW-0812">Transmembrane</keyword>
<dbReference type="GO" id="GO:0017004">
    <property type="term" value="P:cytochrome complex assembly"/>
    <property type="evidence" value="ECO:0007669"/>
    <property type="project" value="UniProtKB-KW"/>
</dbReference>
<evidence type="ECO:0000256" key="1">
    <source>
        <dbReference type="ARBA" id="ARBA00004196"/>
    </source>
</evidence>
<keyword evidence="4" id="KW-0676">Redox-active center</keyword>
<keyword evidence="2" id="KW-0201">Cytochrome c-type biogenesis</keyword>
<dbReference type="CDD" id="cd02966">
    <property type="entry name" value="TlpA_like_family"/>
    <property type="match status" value="1"/>
</dbReference>
<dbReference type="PROSITE" id="PS00194">
    <property type="entry name" value="THIOREDOXIN_1"/>
    <property type="match status" value="1"/>
</dbReference>
<evidence type="ECO:0000259" key="6">
    <source>
        <dbReference type="PROSITE" id="PS51352"/>
    </source>
</evidence>
<proteinExistence type="predicted"/>
<evidence type="ECO:0000256" key="3">
    <source>
        <dbReference type="ARBA" id="ARBA00023157"/>
    </source>
</evidence>
<keyword evidence="5" id="KW-0472">Membrane</keyword>
<dbReference type="Gene3D" id="3.40.30.10">
    <property type="entry name" value="Glutaredoxin"/>
    <property type="match status" value="1"/>
</dbReference>
<dbReference type="PROSITE" id="PS51352">
    <property type="entry name" value="THIOREDOXIN_2"/>
    <property type="match status" value="1"/>
</dbReference>
<evidence type="ECO:0000313" key="7">
    <source>
        <dbReference type="EMBL" id="CAB4834534.1"/>
    </source>
</evidence>
<dbReference type="EMBL" id="CAFBPM010000003">
    <property type="protein sequence ID" value="CAB5013081.1"/>
    <property type="molecule type" value="Genomic_DNA"/>
</dbReference>
<dbReference type="InterPro" id="IPR013740">
    <property type="entry name" value="Redoxin"/>
</dbReference>
<keyword evidence="3" id="KW-1015">Disulfide bond</keyword>
<feature type="transmembrane region" description="Helical" evidence="5">
    <location>
        <begin position="7"/>
        <end position="29"/>
    </location>
</feature>
<dbReference type="EMBL" id="CAFABE010000131">
    <property type="protein sequence ID" value="CAB4834534.1"/>
    <property type="molecule type" value="Genomic_DNA"/>
</dbReference>
<dbReference type="GO" id="GO:0030313">
    <property type="term" value="C:cell envelope"/>
    <property type="evidence" value="ECO:0007669"/>
    <property type="project" value="UniProtKB-SubCell"/>
</dbReference>
<dbReference type="InterPro" id="IPR013766">
    <property type="entry name" value="Thioredoxin_domain"/>
</dbReference>
<sequence length="189" mass="19799">MTKARRIGLRLALLGLVGAVLVVLIVFLATRPSSQSTSFQSPLLGRNAPPTAGVTLQGPTFSIASAKGRPVVLNFFASWCPPCQEEAPQLSAFTYDQSKLSDGAQMVGIVFNDSTSAMESFIKAQGVNYPVLTDPRGLLGNEWGVSSPPTTFIISPSGRVVKALVGPTTASQLDKAVAQFQTPSTSSGN</sequence>
<accession>A0A6J7ANS1</accession>
<dbReference type="PANTHER" id="PTHR42852">
    <property type="entry name" value="THIOL:DISULFIDE INTERCHANGE PROTEIN DSBE"/>
    <property type="match status" value="1"/>
</dbReference>
<dbReference type="Pfam" id="PF08534">
    <property type="entry name" value="Redoxin"/>
    <property type="match status" value="1"/>
</dbReference>
<evidence type="ECO:0000313" key="9">
    <source>
        <dbReference type="EMBL" id="CAB5013081.1"/>
    </source>
</evidence>
<gene>
    <name evidence="7" type="ORF">UFOPK3164_01688</name>
    <name evidence="8" type="ORF">UFOPK3427_00626</name>
    <name evidence="9" type="ORF">UFOPK4112_00431</name>
</gene>
<reference evidence="7" key="1">
    <citation type="submission" date="2020-05" db="EMBL/GenBank/DDBJ databases">
        <authorList>
            <person name="Chiriac C."/>
            <person name="Salcher M."/>
            <person name="Ghai R."/>
            <person name="Kavagutti S V."/>
        </authorList>
    </citation>
    <scope>NUCLEOTIDE SEQUENCE</scope>
</reference>
<dbReference type="InterPro" id="IPR036249">
    <property type="entry name" value="Thioredoxin-like_sf"/>
</dbReference>
<evidence type="ECO:0000256" key="4">
    <source>
        <dbReference type="ARBA" id="ARBA00023284"/>
    </source>
</evidence>
<name>A0A6J7ANS1_9ZZZZ</name>
<dbReference type="SUPFAM" id="SSF52833">
    <property type="entry name" value="Thioredoxin-like"/>
    <property type="match status" value="1"/>
</dbReference>
<dbReference type="EMBL" id="CAFBLT010000001">
    <property type="protein sequence ID" value="CAB4868239.1"/>
    <property type="molecule type" value="Genomic_DNA"/>
</dbReference>
<dbReference type="InterPro" id="IPR050553">
    <property type="entry name" value="Thioredoxin_ResA/DsbE_sf"/>
</dbReference>
<dbReference type="GO" id="GO:0016491">
    <property type="term" value="F:oxidoreductase activity"/>
    <property type="evidence" value="ECO:0007669"/>
    <property type="project" value="InterPro"/>
</dbReference>
<evidence type="ECO:0000313" key="8">
    <source>
        <dbReference type="EMBL" id="CAB4868239.1"/>
    </source>
</evidence>
<comment type="subcellular location">
    <subcellularLocation>
        <location evidence="1">Cell envelope</location>
    </subcellularLocation>
</comment>
<keyword evidence="5" id="KW-1133">Transmembrane helix</keyword>
<protein>
    <submittedName>
        <fullName evidence="7">Unannotated protein</fullName>
    </submittedName>
</protein>
<evidence type="ECO:0000256" key="5">
    <source>
        <dbReference type="SAM" id="Phobius"/>
    </source>
</evidence>
<dbReference type="PANTHER" id="PTHR42852:SF6">
    <property type="entry name" value="THIOL:DISULFIDE INTERCHANGE PROTEIN DSBE"/>
    <property type="match status" value="1"/>
</dbReference>
<evidence type="ECO:0000256" key="2">
    <source>
        <dbReference type="ARBA" id="ARBA00022748"/>
    </source>
</evidence>
<organism evidence="7">
    <name type="scientific">freshwater metagenome</name>
    <dbReference type="NCBI Taxonomy" id="449393"/>
    <lineage>
        <taxon>unclassified sequences</taxon>
        <taxon>metagenomes</taxon>
        <taxon>ecological metagenomes</taxon>
    </lineage>
</organism>
<dbReference type="AlphaFoldDB" id="A0A6J7ANS1"/>
<feature type="domain" description="Thioredoxin" evidence="6">
    <location>
        <begin position="42"/>
        <end position="182"/>
    </location>
</feature>